<dbReference type="SUPFAM" id="SSF50998">
    <property type="entry name" value="Quinoprotein alcohol dehydrogenase-like"/>
    <property type="match status" value="1"/>
</dbReference>
<dbReference type="OMA" id="GVFIWDI"/>
<evidence type="ECO:0000313" key="3">
    <source>
        <dbReference type="Proteomes" id="UP000001542"/>
    </source>
</evidence>
<reference evidence="2" key="2">
    <citation type="journal article" date="2007" name="Science">
        <title>Draft genome sequence of the sexually transmitted pathogen Trichomonas vaginalis.</title>
        <authorList>
            <person name="Carlton J.M."/>
            <person name="Hirt R.P."/>
            <person name="Silva J.C."/>
            <person name="Delcher A.L."/>
            <person name="Schatz M."/>
            <person name="Zhao Q."/>
            <person name="Wortman J.R."/>
            <person name="Bidwell S.L."/>
            <person name="Alsmark U.C.M."/>
            <person name="Besteiro S."/>
            <person name="Sicheritz-Ponten T."/>
            <person name="Noel C.J."/>
            <person name="Dacks J.B."/>
            <person name="Foster P.G."/>
            <person name="Simillion C."/>
            <person name="Van de Peer Y."/>
            <person name="Miranda-Saavedra D."/>
            <person name="Barton G.J."/>
            <person name="Westrop G.D."/>
            <person name="Mueller S."/>
            <person name="Dessi D."/>
            <person name="Fiori P.L."/>
            <person name="Ren Q."/>
            <person name="Paulsen I."/>
            <person name="Zhang H."/>
            <person name="Bastida-Corcuera F.D."/>
            <person name="Simoes-Barbosa A."/>
            <person name="Brown M.T."/>
            <person name="Hayes R.D."/>
            <person name="Mukherjee M."/>
            <person name="Okumura C.Y."/>
            <person name="Schneider R."/>
            <person name="Smith A.J."/>
            <person name="Vanacova S."/>
            <person name="Villalvazo M."/>
            <person name="Haas B.J."/>
            <person name="Pertea M."/>
            <person name="Feldblyum T.V."/>
            <person name="Utterback T.R."/>
            <person name="Shu C.L."/>
            <person name="Osoegawa K."/>
            <person name="de Jong P.J."/>
            <person name="Hrdy I."/>
            <person name="Horvathova L."/>
            <person name="Zubacova Z."/>
            <person name="Dolezal P."/>
            <person name="Malik S.B."/>
            <person name="Logsdon J.M. Jr."/>
            <person name="Henze K."/>
            <person name="Gupta A."/>
            <person name="Wang C.C."/>
            <person name="Dunne R.L."/>
            <person name="Upcroft J.A."/>
            <person name="Upcroft P."/>
            <person name="White O."/>
            <person name="Salzberg S.L."/>
            <person name="Tang P."/>
            <person name="Chiu C.-H."/>
            <person name="Lee Y.-S."/>
            <person name="Embley T.M."/>
            <person name="Coombs G.H."/>
            <person name="Mottram J.C."/>
            <person name="Tachezy J."/>
            <person name="Fraser-Liggett C.M."/>
            <person name="Johnson P.J."/>
        </authorList>
    </citation>
    <scope>NUCLEOTIDE SEQUENCE [LARGE SCALE GENOMIC DNA]</scope>
    <source>
        <strain evidence="2">G3</strain>
    </source>
</reference>
<keyword evidence="3" id="KW-1185">Reference proteome</keyword>
<feature type="repeat" description="WD" evidence="1">
    <location>
        <begin position="574"/>
        <end position="609"/>
    </location>
</feature>
<dbReference type="PANTHER" id="PTHR44464:SF1">
    <property type="entry name" value="WD REPEAT-CONTAINING PROTEIN 17"/>
    <property type="match status" value="1"/>
</dbReference>
<dbReference type="InterPro" id="IPR001680">
    <property type="entry name" value="WD40_rpt"/>
</dbReference>
<dbReference type="EMBL" id="DS113405">
    <property type="protein sequence ID" value="EAY07235.1"/>
    <property type="molecule type" value="Genomic_DNA"/>
</dbReference>
<feature type="repeat" description="WD" evidence="1">
    <location>
        <begin position="313"/>
        <end position="355"/>
    </location>
</feature>
<organism evidence="2 3">
    <name type="scientific">Trichomonas vaginalis (strain ATCC PRA-98 / G3)</name>
    <dbReference type="NCBI Taxonomy" id="412133"/>
    <lineage>
        <taxon>Eukaryota</taxon>
        <taxon>Metamonada</taxon>
        <taxon>Parabasalia</taxon>
        <taxon>Trichomonadida</taxon>
        <taxon>Trichomonadidae</taxon>
        <taxon>Trichomonas</taxon>
    </lineage>
</organism>
<gene>
    <name evidence="2" type="ORF">TVAG_050510</name>
</gene>
<dbReference type="PROSITE" id="PS50082">
    <property type="entry name" value="WD_REPEATS_2"/>
    <property type="match status" value="2"/>
</dbReference>
<name>A2EJH8_TRIV3</name>
<dbReference type="OrthoDB" id="2161379at2759"/>
<protein>
    <recommendedName>
        <fullName evidence="4">WD repeat protein</fullName>
    </recommendedName>
</protein>
<sequence>MWENSSIQLANIVNAGVQPSYCSVTSQNSKYFAYSAFLAVYIIDQETLQIVNMIVPSKTAVLTLALCNRNPDLIAISYQDNSLHIINVVKNNLISHYQTSQHLVSLCWGAHNNILIGFTKTFDFLYTINLDEGGTLNKITGRFPNIRTIATTNRSTPYFVGGNDLGDIALFDYVKGKVFQFNEKTLSKTKVCAVDADPQSGAVVIIWREGIWAMFDIDGQLILMNTNSRAVSQFGACCWITDPPGHFITGDYQTGIIRLWNSSATQAIDSFTIHPLGFIAMQRLNNNRVLCAFTDGMISVVDLNTRKFVWKTNAAHRNTIFKLEFHPNEPNYVISCGAEGAVCTWDARNMNLIDRILPQKDFGHIYSMTITPGGGYIICGYESAIAVFSNKSMQALWHESIGGGKIVHLSISQVDPNLLLIGSLEAGVILYNLKDRTILKQITEQQTRYSGCAFNPHVTDKVTFAVCNDHGFVYIYDDYRSAPKQFYIGNFSLYSVDWSPHNKAILGLSADTGEAIILDISQNTDYLTFVTHKHESIARAFVFHPTMPDIVASTGYDGRVAICDIKSRKELIVFYAHVAYIYGLAFSPINPYLLMTSGSDTVIKQWNVDRVFVDRIIEEILNGNKYFLRPYIGYSDLEKLARRVSRTAEGQLTFAPSDIIYINDVVRINSRLVKKLTSTAPNEGNRIKQAIKQRERLVQAAQISLHEGDVKKYCELMFEAGERNKALMAAASVSVEFWHDLMKKSSEVEENPNTKHAFLLASGNSNEAIQMLAEQGNLQDAILVACAAEQKSFKQTIKQNEVKNSKESEKMPFEFTFDKEERLFERQIGLKRSQNDIKKGNIFLAAANLLSVGDVESAILLLFNCGELFASEYLNRMFASPIDKVSEEFGLLCINHGFIEKTVDFVGQKIFTKIFPVVTFSSDEERKSLINKIGIEIPSGSDIVSIVHALLINGNVVDACKNANEFLMNELQKEEFDYVVCKDIVDLLEIAELSKLDNDDLKTDILLDCYIVAAYKAIWYGFPNQLSEIIRCISNLAARRNWALKISDNIKKFTDFMPKTPNVTINTPSSDVLNVLLVGSPYVPELKYGPLMRLDDLDTCVSLKNVIKWKMLTRLSPLGNDTKYIIF</sequence>
<dbReference type="PANTHER" id="PTHR44464">
    <property type="entry name" value="WD REPEAT-CONTAINING PROTEIN 17"/>
    <property type="match status" value="1"/>
</dbReference>
<dbReference type="InterPro" id="IPR015943">
    <property type="entry name" value="WD40/YVTN_repeat-like_dom_sf"/>
</dbReference>
<keyword evidence="1" id="KW-0853">WD repeat</keyword>
<proteinExistence type="predicted"/>
<dbReference type="InterPro" id="IPR011047">
    <property type="entry name" value="Quinoprotein_ADH-like_sf"/>
</dbReference>
<dbReference type="InParanoid" id="A2EJH8"/>
<evidence type="ECO:0000256" key="1">
    <source>
        <dbReference type="PROSITE-ProRule" id="PRU00221"/>
    </source>
</evidence>
<dbReference type="SMART" id="SM00320">
    <property type="entry name" value="WD40"/>
    <property type="match status" value="7"/>
</dbReference>
<dbReference type="Proteomes" id="UP000001542">
    <property type="component" value="Unassembled WGS sequence"/>
</dbReference>
<evidence type="ECO:0000313" key="2">
    <source>
        <dbReference type="EMBL" id="EAY07235.1"/>
    </source>
</evidence>
<dbReference type="AlphaFoldDB" id="A2EJH8"/>
<evidence type="ECO:0008006" key="4">
    <source>
        <dbReference type="Google" id="ProtNLM"/>
    </source>
</evidence>
<dbReference type="Gene3D" id="2.130.10.10">
    <property type="entry name" value="YVTN repeat-like/Quinoprotein amine dehydrogenase"/>
    <property type="match status" value="2"/>
</dbReference>
<reference evidence="2" key="1">
    <citation type="submission" date="2006-10" db="EMBL/GenBank/DDBJ databases">
        <authorList>
            <person name="Amadeo P."/>
            <person name="Zhao Q."/>
            <person name="Wortman J."/>
            <person name="Fraser-Liggett C."/>
            <person name="Carlton J."/>
        </authorList>
    </citation>
    <scope>NUCLEOTIDE SEQUENCE</scope>
    <source>
        <strain evidence="2">G3</strain>
    </source>
</reference>
<dbReference type="VEuPathDB" id="TrichDB:TVAG_050510"/>
<dbReference type="STRING" id="5722.A2EJH8"/>
<dbReference type="eggNOG" id="KOG1007">
    <property type="taxonomic scope" value="Eukaryota"/>
</dbReference>
<accession>A2EJH8</accession>
<dbReference type="Pfam" id="PF00400">
    <property type="entry name" value="WD40"/>
    <property type="match status" value="1"/>
</dbReference>
<dbReference type="VEuPathDB" id="TrichDB:TVAGG3_0615410"/>